<feature type="domain" description="YcaO" evidence="1">
    <location>
        <begin position="66"/>
        <end position="404"/>
    </location>
</feature>
<dbReference type="EMBL" id="AM746676">
    <property type="protein sequence ID" value="CAN98925.1"/>
    <property type="molecule type" value="Genomic_DNA"/>
</dbReference>
<dbReference type="Gene3D" id="3.30.1330.230">
    <property type="match status" value="2"/>
</dbReference>
<dbReference type="InterPro" id="IPR003776">
    <property type="entry name" value="YcaO-like_dom"/>
</dbReference>
<sequence length="404" mass="43006">MPCTEKAYWRGTQRRISPADTLARVRPLLRRLGITRIADVTGLDSIGIPVVMVCRPNARSISVSQGKGLDLEAARASGVMESIEQWHAEHILRPMVFGTAAELAATRRLVDLAGLPRLAIGAFQPHRKLLWLDGVDLFDGAPRALPLEVVTTDYTSPRPPGSGCFLSTSTGLASGNDALEATLHGLYEVIERDAVAIWRAGGAEVRRRTRIALDTVDDLDCRALLRRFERAGVAVGAWDATSDIGLPVVVAEIADRDPDPCHALCVSGGQGCHRSRAIALARALTEAAQSRLTAISGARDDIVEPSLQRVRETDRIAAALAELEAPAARSFAELPDAASDSFDDDLAAVLGALRGAGLAQAVVVDLSRPELGVAVVRVVVPGLESMWNAPGYAPGPRAQRARPS</sequence>
<evidence type="ECO:0000313" key="2">
    <source>
        <dbReference type="EMBL" id="CAN98925.1"/>
    </source>
</evidence>
<evidence type="ECO:0000259" key="1">
    <source>
        <dbReference type="PROSITE" id="PS51664"/>
    </source>
</evidence>
<proteinExistence type="predicted"/>
<dbReference type="PROSITE" id="PS51664">
    <property type="entry name" value="YCAO"/>
    <property type="match status" value="1"/>
</dbReference>
<protein>
    <recommendedName>
        <fullName evidence="1">YcaO domain-containing protein</fullName>
    </recommendedName>
</protein>
<dbReference type="Proteomes" id="UP000002139">
    <property type="component" value="Chromosome"/>
</dbReference>
<keyword evidence="3" id="KW-1185">Reference proteome</keyword>
<dbReference type="RefSeq" id="WP_012241364.1">
    <property type="nucleotide sequence ID" value="NC_010162.1"/>
</dbReference>
<reference evidence="2 3" key="1">
    <citation type="journal article" date="2007" name="Nat. Biotechnol.">
        <title>Complete genome sequence of the myxobacterium Sorangium cellulosum.</title>
        <authorList>
            <person name="Schneiker S."/>
            <person name="Perlova O."/>
            <person name="Kaiser O."/>
            <person name="Gerth K."/>
            <person name="Alici A."/>
            <person name="Altmeyer M.O."/>
            <person name="Bartels D."/>
            <person name="Bekel T."/>
            <person name="Beyer S."/>
            <person name="Bode E."/>
            <person name="Bode H.B."/>
            <person name="Bolten C.J."/>
            <person name="Choudhuri J.V."/>
            <person name="Doss S."/>
            <person name="Elnakady Y.A."/>
            <person name="Frank B."/>
            <person name="Gaigalat L."/>
            <person name="Goesmann A."/>
            <person name="Groeger C."/>
            <person name="Gross F."/>
            <person name="Jelsbak L."/>
            <person name="Jelsbak L."/>
            <person name="Kalinowski J."/>
            <person name="Kegler C."/>
            <person name="Knauber T."/>
            <person name="Konietzny S."/>
            <person name="Kopp M."/>
            <person name="Krause L."/>
            <person name="Krug D."/>
            <person name="Linke B."/>
            <person name="Mahmud T."/>
            <person name="Martinez-Arias R."/>
            <person name="McHardy A.C."/>
            <person name="Merai M."/>
            <person name="Meyer F."/>
            <person name="Mormann S."/>
            <person name="Munoz-Dorado J."/>
            <person name="Perez J."/>
            <person name="Pradella S."/>
            <person name="Rachid S."/>
            <person name="Raddatz G."/>
            <person name="Rosenau F."/>
            <person name="Rueckert C."/>
            <person name="Sasse F."/>
            <person name="Scharfe M."/>
            <person name="Schuster S.C."/>
            <person name="Suen G."/>
            <person name="Treuner-Lange A."/>
            <person name="Velicer G.J."/>
            <person name="Vorholter F.-J."/>
            <person name="Weissman K.J."/>
            <person name="Welch R.D."/>
            <person name="Wenzel S.C."/>
            <person name="Whitworth D.E."/>
            <person name="Wilhelm S."/>
            <person name="Wittmann C."/>
            <person name="Bloecker H."/>
            <person name="Puehler A."/>
            <person name="Mueller R."/>
        </authorList>
    </citation>
    <scope>NUCLEOTIDE SEQUENCE [LARGE SCALE GENOMIC DNA]</scope>
    <source>
        <strain evidence="3">So ce56</strain>
    </source>
</reference>
<dbReference type="PANTHER" id="PTHR37809">
    <property type="entry name" value="RIBOSOMAL PROTEIN S12 METHYLTHIOTRANSFERASE ACCESSORY FACTOR YCAO"/>
    <property type="match status" value="1"/>
</dbReference>
<dbReference type="STRING" id="448385.sce8753"/>
<dbReference type="HOGENOM" id="CLU_056369_0_0_7"/>
<dbReference type="NCBIfam" id="TIGR00702">
    <property type="entry name" value="YcaO-type kinase domain"/>
    <property type="match status" value="1"/>
</dbReference>
<dbReference type="KEGG" id="scl:sce8753"/>
<dbReference type="Pfam" id="PF02624">
    <property type="entry name" value="YcaO"/>
    <property type="match status" value="1"/>
</dbReference>
<dbReference type="AlphaFoldDB" id="A9G4P5"/>
<gene>
    <name evidence="2" type="ordered locus">sce8753</name>
</gene>
<dbReference type="PANTHER" id="PTHR37809:SF1">
    <property type="entry name" value="RIBOSOMAL PROTEIN S12 METHYLTHIOTRANSFERASE ACCESSORY FACTOR YCAO"/>
    <property type="match status" value="1"/>
</dbReference>
<accession>A9G4P5</accession>
<dbReference type="OrthoDB" id="5380721at2"/>
<name>A9G4P5_SORC5</name>
<organism evidence="2 3">
    <name type="scientific">Sorangium cellulosum (strain So ce56)</name>
    <name type="common">Polyangium cellulosum (strain So ce56)</name>
    <dbReference type="NCBI Taxonomy" id="448385"/>
    <lineage>
        <taxon>Bacteria</taxon>
        <taxon>Pseudomonadati</taxon>
        <taxon>Myxococcota</taxon>
        <taxon>Polyangia</taxon>
        <taxon>Polyangiales</taxon>
        <taxon>Polyangiaceae</taxon>
        <taxon>Sorangium</taxon>
    </lineage>
</organism>
<dbReference type="eggNOG" id="COG1944">
    <property type="taxonomic scope" value="Bacteria"/>
</dbReference>
<evidence type="ECO:0000313" key="3">
    <source>
        <dbReference type="Proteomes" id="UP000002139"/>
    </source>
</evidence>
<dbReference type="BioCyc" id="SCEL448385:SCE_RS44860-MONOMER"/>